<evidence type="ECO:0000256" key="8">
    <source>
        <dbReference type="ARBA" id="ARBA00023016"/>
    </source>
</evidence>
<dbReference type="NCBIfam" id="TIGR00416">
    <property type="entry name" value="sms"/>
    <property type="match status" value="1"/>
</dbReference>
<evidence type="ECO:0000256" key="12">
    <source>
        <dbReference type="NCBIfam" id="TIGR00416"/>
    </source>
</evidence>
<keyword evidence="10 11" id="KW-0234">DNA repair</keyword>
<keyword evidence="8 11" id="KW-0346">Stress response</keyword>
<keyword evidence="6 13" id="KW-0862">Zinc</keyword>
<dbReference type="PANTHER" id="PTHR32472:SF10">
    <property type="entry name" value="DNA REPAIR PROTEIN RADA-LIKE PROTEIN"/>
    <property type="match status" value="1"/>
</dbReference>
<dbReference type="GO" id="GO:0000725">
    <property type="term" value="P:recombinational repair"/>
    <property type="evidence" value="ECO:0007669"/>
    <property type="project" value="UniProtKB-UniRule"/>
</dbReference>
<dbReference type="GO" id="GO:0005829">
    <property type="term" value="C:cytosol"/>
    <property type="evidence" value="ECO:0007669"/>
    <property type="project" value="TreeGrafter"/>
</dbReference>
<dbReference type="EMBL" id="BMXL01000013">
    <property type="protein sequence ID" value="GHD27916.1"/>
    <property type="molecule type" value="Genomic_DNA"/>
</dbReference>
<evidence type="ECO:0000256" key="13">
    <source>
        <dbReference type="RuleBase" id="RU003555"/>
    </source>
</evidence>
<keyword evidence="9 11" id="KW-0238">DNA-binding</keyword>
<dbReference type="GO" id="GO:0003684">
    <property type="term" value="F:damaged DNA binding"/>
    <property type="evidence" value="ECO:0007669"/>
    <property type="project" value="InterPro"/>
</dbReference>
<dbReference type="FunFam" id="3.40.50.300:FF:000050">
    <property type="entry name" value="DNA repair protein RadA"/>
    <property type="match status" value="1"/>
</dbReference>
<dbReference type="SUPFAM" id="SSF54211">
    <property type="entry name" value="Ribosomal protein S5 domain 2-like"/>
    <property type="match status" value="1"/>
</dbReference>
<keyword evidence="4 13" id="KW-0863">Zinc-finger</keyword>
<keyword evidence="1 11" id="KW-0479">Metal-binding</keyword>
<dbReference type="Pfam" id="PF18073">
    <property type="entry name" value="Zn_ribbon_LapB"/>
    <property type="match status" value="1"/>
</dbReference>
<dbReference type="GO" id="GO:0016787">
    <property type="term" value="F:hydrolase activity"/>
    <property type="evidence" value="ECO:0007669"/>
    <property type="project" value="UniProtKB-KW"/>
</dbReference>
<evidence type="ECO:0000313" key="16">
    <source>
        <dbReference type="Proteomes" id="UP000654947"/>
    </source>
</evidence>
<dbReference type="InterPro" id="IPR020568">
    <property type="entry name" value="Ribosomal_Su5_D2-typ_SF"/>
</dbReference>
<organism evidence="15 16">
    <name type="scientific">Nocardiopsis kunsanensis</name>
    <dbReference type="NCBI Taxonomy" id="141693"/>
    <lineage>
        <taxon>Bacteria</taxon>
        <taxon>Bacillati</taxon>
        <taxon>Actinomycetota</taxon>
        <taxon>Actinomycetes</taxon>
        <taxon>Streptosporangiales</taxon>
        <taxon>Nocardiopsidaceae</taxon>
        <taxon>Nocardiopsis</taxon>
    </lineage>
</organism>
<dbReference type="InterPro" id="IPR004504">
    <property type="entry name" value="DNA_repair_RadA"/>
</dbReference>
<dbReference type="InterPro" id="IPR020588">
    <property type="entry name" value="RecA_ATP-bd"/>
</dbReference>
<feature type="region of interest" description="Lon-protease-like" evidence="11">
    <location>
        <begin position="358"/>
        <end position="467"/>
    </location>
</feature>
<dbReference type="GO" id="GO:0140664">
    <property type="term" value="F:ATP-dependent DNA damage sensor activity"/>
    <property type="evidence" value="ECO:0007669"/>
    <property type="project" value="InterPro"/>
</dbReference>
<keyword evidence="7 11" id="KW-0067">ATP-binding</keyword>
<evidence type="ECO:0000256" key="1">
    <source>
        <dbReference type="ARBA" id="ARBA00022723"/>
    </source>
</evidence>
<accession>A0A919CI72</accession>
<evidence type="ECO:0000256" key="3">
    <source>
        <dbReference type="ARBA" id="ARBA00022763"/>
    </source>
</evidence>
<evidence type="ECO:0000256" key="5">
    <source>
        <dbReference type="ARBA" id="ARBA00022801"/>
    </source>
</evidence>
<dbReference type="Gene3D" id="3.30.230.10">
    <property type="match status" value="1"/>
</dbReference>
<comment type="domain">
    <text evidence="11">The middle region has homology to RecA with ATPase motifs including the RadA KNRFG motif, while the C-terminus is homologous to Lon protease.</text>
</comment>
<dbReference type="PANTHER" id="PTHR32472">
    <property type="entry name" value="DNA REPAIR PROTEIN RADA"/>
    <property type="match status" value="1"/>
</dbReference>
<keyword evidence="3 11" id="KW-0227">DNA damage</keyword>
<dbReference type="GO" id="GO:0005524">
    <property type="term" value="F:ATP binding"/>
    <property type="evidence" value="ECO:0007669"/>
    <property type="project" value="UniProtKB-UniRule"/>
</dbReference>
<feature type="binding site" evidence="11">
    <location>
        <begin position="103"/>
        <end position="110"/>
    </location>
    <ligand>
        <name>ATP</name>
        <dbReference type="ChEBI" id="CHEBI:30616"/>
    </ligand>
</feature>
<comment type="similarity">
    <text evidence="11 13">Belongs to the RecA family. RadA subfamily.</text>
</comment>
<dbReference type="SUPFAM" id="SSF52540">
    <property type="entry name" value="P-loop containing nucleoside triphosphate hydrolases"/>
    <property type="match status" value="1"/>
</dbReference>
<protein>
    <recommendedName>
        <fullName evidence="11 12">DNA repair protein RadA</fullName>
    </recommendedName>
</protein>
<name>A0A919CI72_9ACTN</name>
<evidence type="ECO:0000256" key="11">
    <source>
        <dbReference type="HAMAP-Rule" id="MF_01498"/>
    </source>
</evidence>
<evidence type="ECO:0000256" key="10">
    <source>
        <dbReference type="ARBA" id="ARBA00023204"/>
    </source>
</evidence>
<reference evidence="15 16" key="1">
    <citation type="journal article" date="2014" name="Int. J. Syst. Evol. Microbiol.">
        <title>Complete genome sequence of Corynebacterium casei LMG S-19264T (=DSM 44701T), isolated from a smear-ripened cheese.</title>
        <authorList>
            <consortium name="US DOE Joint Genome Institute (JGI-PGF)"/>
            <person name="Walter F."/>
            <person name="Albersmeier A."/>
            <person name="Kalinowski J."/>
            <person name="Ruckert C."/>
        </authorList>
    </citation>
    <scope>NUCLEOTIDE SEQUENCE [LARGE SCALE GENOMIC DNA]</scope>
    <source>
        <strain evidence="15 16">KCTC 19473</strain>
    </source>
</reference>
<comment type="function">
    <text evidence="11">Plays a role in repairing double-strand DNA breaks, probably involving stabilizing or processing branched DNA or blocked replication forks.</text>
</comment>
<keyword evidence="16" id="KW-1185">Reference proteome</keyword>
<evidence type="ECO:0000313" key="15">
    <source>
        <dbReference type="EMBL" id="GHD27916.1"/>
    </source>
</evidence>
<dbReference type="PROSITE" id="PS50162">
    <property type="entry name" value="RECA_2"/>
    <property type="match status" value="1"/>
</dbReference>
<evidence type="ECO:0000256" key="7">
    <source>
        <dbReference type="ARBA" id="ARBA00022840"/>
    </source>
</evidence>
<dbReference type="AlphaFoldDB" id="A0A919CI72"/>
<evidence type="ECO:0000256" key="2">
    <source>
        <dbReference type="ARBA" id="ARBA00022741"/>
    </source>
</evidence>
<dbReference type="PRINTS" id="PR01874">
    <property type="entry name" value="DNAREPAIRADA"/>
</dbReference>
<evidence type="ECO:0000256" key="6">
    <source>
        <dbReference type="ARBA" id="ARBA00022833"/>
    </source>
</evidence>
<keyword evidence="5" id="KW-0378">Hydrolase</keyword>
<dbReference type="InterPro" id="IPR003593">
    <property type="entry name" value="AAA+_ATPase"/>
</dbReference>
<feature type="domain" description="RecA family profile 1" evidence="14">
    <location>
        <begin position="74"/>
        <end position="222"/>
    </location>
</feature>
<evidence type="ECO:0000259" key="14">
    <source>
        <dbReference type="PROSITE" id="PS50162"/>
    </source>
</evidence>
<dbReference type="InterPro" id="IPR041166">
    <property type="entry name" value="Rubredoxin_2"/>
</dbReference>
<dbReference type="SMART" id="SM00382">
    <property type="entry name" value="AAA"/>
    <property type="match status" value="1"/>
</dbReference>
<comment type="caution">
    <text evidence="15">The sequence shown here is derived from an EMBL/GenBank/DDBJ whole genome shotgun (WGS) entry which is preliminary data.</text>
</comment>
<dbReference type="Pfam" id="PF13481">
    <property type="entry name" value="AAA_25"/>
    <property type="match status" value="1"/>
</dbReference>
<gene>
    <name evidence="11 15" type="primary">radA</name>
    <name evidence="15" type="ORF">GCM10007147_27400</name>
</gene>
<dbReference type="GO" id="GO:0008270">
    <property type="term" value="F:zinc ion binding"/>
    <property type="evidence" value="ECO:0007669"/>
    <property type="project" value="UniProtKB-KW"/>
</dbReference>
<proteinExistence type="inferred from homology"/>
<evidence type="ECO:0000256" key="9">
    <source>
        <dbReference type="ARBA" id="ARBA00023125"/>
    </source>
</evidence>
<dbReference type="InterPro" id="IPR027417">
    <property type="entry name" value="P-loop_NTPase"/>
</dbReference>
<feature type="short sequence motif" description="RadA KNRFG motif" evidence="11">
    <location>
        <begin position="259"/>
        <end position="263"/>
    </location>
</feature>
<dbReference type="InterPro" id="IPR014721">
    <property type="entry name" value="Ribsml_uS5_D2-typ_fold_subgr"/>
</dbReference>
<comment type="function">
    <text evidence="13">DNA-dependent ATPase involved in processing of recombination intermediates, plays a role in repairing DNA breaks. Stimulates the branch migration of RecA-mediated strand transfer reactions, allowing the 3' invading strand to extend heteroduplex DNA faster. Binds ssDNA in the presence of ADP but not other nucleotides, has ATPase activity that is stimulated by ssDNA and various branched DNA structures, but inhibited by SSB. Does not have RecA's homology-searching function.</text>
</comment>
<sequence length="467" mass="48830">MSARADNVADMAKAAKSTFRCTECGWSTLKWVGRCGECQAWGTVEEAGAPAPASVAPAPVSTRARPITEISVETAEAVPTGVDELDRVLGGGAVPGGVVLLAGEPGVGKSTLLLEVASMRAQQGPVLYITGEESAGQVRLRAERLDALSEQLYLAAETSIASLVSHVDAVAPRLLVVDSVQTMVSPEVSGVPGGVTQVRQVTGALIQIAKERGIATVLVGHVTKDGSIAGPRLLEHLVDVVLQFEGERHSQLRLLRAVKNRYGPTDEIGCFELTEDGIEGLPDPSGLFLTERTDPVSGTCVTVTLEGQRPLITEIQALIAPTPLPAPRRATSGLDTGRVNMILAVLEKRSGMKLANMDVYTSTVGGVRLAEPAVDLALAIAAGSSFNDKSLPSGFVAIGEVGLAGDVRAVTGVRRRVAEAQRLGFTLAVVPKGFGEPVPGIETHEVEELSEALTHVAKHPKRRPAEG</sequence>
<dbReference type="Proteomes" id="UP000654947">
    <property type="component" value="Unassembled WGS sequence"/>
</dbReference>
<evidence type="ECO:0000256" key="4">
    <source>
        <dbReference type="ARBA" id="ARBA00022771"/>
    </source>
</evidence>
<dbReference type="HAMAP" id="MF_01498">
    <property type="entry name" value="RadA_bact"/>
    <property type="match status" value="1"/>
</dbReference>
<dbReference type="Gene3D" id="3.40.50.300">
    <property type="entry name" value="P-loop containing nucleotide triphosphate hydrolases"/>
    <property type="match status" value="1"/>
</dbReference>
<keyword evidence="2 11" id="KW-0547">Nucleotide-binding</keyword>